<dbReference type="EMBL" id="CT573071">
    <property type="protein sequence ID" value="CAJ74504.1"/>
    <property type="molecule type" value="Genomic_DNA"/>
</dbReference>
<accession>Q1Q3B7</accession>
<protein>
    <recommendedName>
        <fullName evidence="2">3-keto-alpha-glucoside-1,2-lyase/3-keto-2-hydroxy-glucal hydratase domain-containing protein</fullName>
    </recommendedName>
</protein>
<gene>
    <name evidence="3" type="ORF">kuste3741</name>
</gene>
<dbReference type="Pfam" id="PF06439">
    <property type="entry name" value="3keto-disac_hyd"/>
    <property type="match status" value="1"/>
</dbReference>
<sequence>MEFVMEKYALIIFVCMNFLITSGAFAQQGQKVTVAEILGERKEYYFDNDELSNTPKGFFEALTGNGKKGQWRVLKVQHSPSSDNVVVQTKTDKTAKRFPLLMVEYIDYKDAMAYVKFRAEGGEIDQAAGLVFRYKDNQNYYVLSANALKNNVHLYKVSNGQQKLLGEKNMPVSSNEWHLLKVVYDGKKIRCFFENAMVIEVLDDTFSSGGIGLWTKSDSYVLFDDLVIQENS</sequence>
<dbReference type="InterPro" id="IPR010496">
    <property type="entry name" value="AL/BT2_dom"/>
</dbReference>
<dbReference type="GO" id="GO:0016787">
    <property type="term" value="F:hydrolase activity"/>
    <property type="evidence" value="ECO:0007669"/>
    <property type="project" value="InterPro"/>
</dbReference>
<organism evidence="3">
    <name type="scientific">Kuenenia stuttgartiensis</name>
    <dbReference type="NCBI Taxonomy" id="174633"/>
    <lineage>
        <taxon>Bacteria</taxon>
        <taxon>Pseudomonadati</taxon>
        <taxon>Planctomycetota</taxon>
        <taxon>Candidatus Brocadiia</taxon>
        <taxon>Candidatus Brocadiales</taxon>
        <taxon>Candidatus Brocadiaceae</taxon>
        <taxon>Candidatus Kuenenia</taxon>
    </lineage>
</organism>
<keyword evidence="1" id="KW-0732">Signal</keyword>
<reference evidence="3" key="2">
    <citation type="submission" date="2006-01" db="EMBL/GenBank/DDBJ databases">
        <authorList>
            <person name="Genoscope"/>
        </authorList>
    </citation>
    <scope>NUCLEOTIDE SEQUENCE</scope>
</reference>
<evidence type="ECO:0000259" key="2">
    <source>
        <dbReference type="Pfam" id="PF06439"/>
    </source>
</evidence>
<name>Q1Q3B7_KUEST</name>
<feature type="chain" id="PRO_5004195697" description="3-keto-alpha-glucoside-1,2-lyase/3-keto-2-hydroxy-glucal hydratase domain-containing protein" evidence="1">
    <location>
        <begin position="27"/>
        <end position="232"/>
    </location>
</feature>
<proteinExistence type="predicted"/>
<dbReference type="Gene3D" id="2.60.120.560">
    <property type="entry name" value="Exo-inulinase, domain 1"/>
    <property type="match status" value="1"/>
</dbReference>
<dbReference type="AlphaFoldDB" id="Q1Q3B7"/>
<feature type="signal peptide" evidence="1">
    <location>
        <begin position="1"/>
        <end position="26"/>
    </location>
</feature>
<feature type="domain" description="3-keto-alpha-glucoside-1,2-lyase/3-keto-2-hydroxy-glucal hydratase" evidence="2">
    <location>
        <begin position="69"/>
        <end position="228"/>
    </location>
</feature>
<evidence type="ECO:0000313" key="3">
    <source>
        <dbReference type="EMBL" id="CAJ74504.1"/>
    </source>
</evidence>
<reference evidence="3" key="1">
    <citation type="journal article" date="2006" name="Nature">
        <title>Deciphering the evolution and metabolism of an anammox bacterium from a community genome.</title>
        <authorList>
            <person name="Strous M."/>
            <person name="Pelletier E."/>
            <person name="Mangenot S."/>
            <person name="Rattei T."/>
            <person name="Lehner A."/>
            <person name="Taylor M.W."/>
            <person name="Horn M."/>
            <person name="Daims H."/>
            <person name="Bartol-Mavel D."/>
            <person name="Wincker P."/>
            <person name="Barbe V."/>
            <person name="Fonknechten N."/>
            <person name="Vallenet D."/>
            <person name="Segurens B."/>
            <person name="Schenowitz-Truong C."/>
            <person name="Medigue C."/>
            <person name="Collingro A."/>
            <person name="Snel B."/>
            <person name="Dutilh B.E."/>
            <person name="OpDenCamp H.J.M."/>
            <person name="vanDerDrift C."/>
            <person name="Cirpus I."/>
            <person name="vanDePas-Schoonen K.T."/>
            <person name="Harhangi H.R."/>
            <person name="vanNiftrik L."/>
            <person name="Schmid M."/>
            <person name="Keltjens J."/>
            <person name="vanDeVossenberg J."/>
            <person name="Kartal B."/>
            <person name="Meier H."/>
            <person name="Frishman D."/>
            <person name="Huynen M.A."/>
            <person name="Mewes H."/>
            <person name="Weissenbach J."/>
            <person name="Jetten M.S.M."/>
            <person name="Wagner M."/>
            <person name="LePaslier D."/>
        </authorList>
    </citation>
    <scope>NUCLEOTIDE SEQUENCE</scope>
</reference>
<evidence type="ECO:0000256" key="1">
    <source>
        <dbReference type="SAM" id="SignalP"/>
    </source>
</evidence>